<evidence type="ECO:0000256" key="9">
    <source>
        <dbReference type="ARBA" id="ARBA00022806"/>
    </source>
</evidence>
<evidence type="ECO:0000313" key="14">
    <source>
        <dbReference type="Proteomes" id="UP000035681"/>
    </source>
</evidence>
<dbReference type="PANTHER" id="PTHR18934:SF119">
    <property type="entry name" value="ATP-DEPENDENT RNA HELICASE A"/>
    <property type="match status" value="1"/>
</dbReference>
<dbReference type="GO" id="GO:0009986">
    <property type="term" value="C:cell surface"/>
    <property type="evidence" value="ECO:0007669"/>
    <property type="project" value="InterPro"/>
</dbReference>
<feature type="signal peptide" evidence="11">
    <location>
        <begin position="1"/>
        <end position="21"/>
    </location>
</feature>
<dbReference type="Gene3D" id="1.20.120.1080">
    <property type="match status" value="1"/>
</dbReference>
<name>A0AAF5I0C3_STRER</name>
<dbReference type="InterPro" id="IPR001534">
    <property type="entry name" value="Transthyretin-like"/>
</dbReference>
<proteinExistence type="inferred from homology"/>
<comment type="subcellular location">
    <subcellularLocation>
        <location evidence="1">Secreted</location>
    </subcellularLocation>
</comment>
<dbReference type="AlphaFoldDB" id="A0AAF5I0C3"/>
<keyword evidence="9" id="KW-0347">Helicase</keyword>
<organism evidence="14 15">
    <name type="scientific">Strongyloides stercoralis</name>
    <name type="common">Threadworm</name>
    <dbReference type="NCBI Taxonomy" id="6248"/>
    <lineage>
        <taxon>Eukaryota</taxon>
        <taxon>Metazoa</taxon>
        <taxon>Ecdysozoa</taxon>
        <taxon>Nematoda</taxon>
        <taxon>Chromadorea</taxon>
        <taxon>Rhabditida</taxon>
        <taxon>Tylenchina</taxon>
        <taxon>Panagrolaimomorpha</taxon>
        <taxon>Strongyloidoidea</taxon>
        <taxon>Strongyloididae</taxon>
        <taxon>Strongyloides</taxon>
    </lineage>
</organism>
<dbReference type="GO" id="GO:1990904">
    <property type="term" value="C:ribonucleoprotein complex"/>
    <property type="evidence" value="ECO:0007669"/>
    <property type="project" value="TreeGrafter"/>
</dbReference>
<dbReference type="GO" id="GO:0003723">
    <property type="term" value="F:RNA binding"/>
    <property type="evidence" value="ECO:0007669"/>
    <property type="project" value="TreeGrafter"/>
</dbReference>
<dbReference type="InterPro" id="IPR027417">
    <property type="entry name" value="P-loop_NTPase"/>
</dbReference>
<dbReference type="GO" id="GO:0003724">
    <property type="term" value="F:RNA helicase activity"/>
    <property type="evidence" value="ECO:0007669"/>
    <property type="project" value="UniProtKB-EC"/>
</dbReference>
<dbReference type="InterPro" id="IPR001650">
    <property type="entry name" value="Helicase_C-like"/>
</dbReference>
<dbReference type="SMART" id="SM00358">
    <property type="entry name" value="DSRM"/>
    <property type="match status" value="1"/>
</dbReference>
<evidence type="ECO:0000259" key="13">
    <source>
        <dbReference type="PROSITE" id="PS51194"/>
    </source>
</evidence>
<dbReference type="Pfam" id="PF07717">
    <property type="entry name" value="OB_NTP_bind"/>
    <property type="match status" value="1"/>
</dbReference>
<dbReference type="PROSITE" id="PS51194">
    <property type="entry name" value="HELICASE_CTER"/>
    <property type="match status" value="1"/>
</dbReference>
<evidence type="ECO:0000256" key="11">
    <source>
        <dbReference type="SAM" id="SignalP"/>
    </source>
</evidence>
<dbReference type="WBParaSite" id="TCONS_00007125.p1">
    <property type="protein sequence ID" value="TCONS_00007125.p1"/>
    <property type="gene ID" value="XLOC_005187"/>
</dbReference>
<evidence type="ECO:0000259" key="12">
    <source>
        <dbReference type="PROSITE" id="PS51192"/>
    </source>
</evidence>
<evidence type="ECO:0000256" key="4">
    <source>
        <dbReference type="ARBA" id="ARBA00012552"/>
    </source>
</evidence>
<evidence type="ECO:0000256" key="2">
    <source>
        <dbReference type="ARBA" id="ARBA00008792"/>
    </source>
</evidence>
<keyword evidence="14" id="KW-1185">Reference proteome</keyword>
<evidence type="ECO:0000256" key="7">
    <source>
        <dbReference type="ARBA" id="ARBA00022741"/>
    </source>
</evidence>
<dbReference type="SMART" id="SM00490">
    <property type="entry name" value="HELICc"/>
    <property type="match status" value="1"/>
</dbReference>
<keyword evidence="5" id="KW-0964">Secreted</keyword>
<dbReference type="CDD" id="cd18791">
    <property type="entry name" value="SF2_C_RHA"/>
    <property type="match status" value="1"/>
</dbReference>
<dbReference type="InterPro" id="IPR002464">
    <property type="entry name" value="DNA/RNA_helicase_DEAH_CS"/>
</dbReference>
<dbReference type="Proteomes" id="UP000035681">
    <property type="component" value="Unplaced"/>
</dbReference>
<keyword evidence="7" id="KW-0547">Nucleotide-binding</keyword>
<evidence type="ECO:0000256" key="6">
    <source>
        <dbReference type="ARBA" id="ARBA00022729"/>
    </source>
</evidence>
<dbReference type="Gene3D" id="2.60.40.3330">
    <property type="match status" value="1"/>
</dbReference>
<dbReference type="InterPro" id="IPR007502">
    <property type="entry name" value="Helicase-assoc_dom"/>
</dbReference>
<comment type="similarity">
    <text evidence="3">Belongs to the nematode transthyretin-like family.</text>
</comment>
<dbReference type="SUPFAM" id="SSF54768">
    <property type="entry name" value="dsRNA-binding domain-like"/>
    <property type="match status" value="1"/>
</dbReference>
<dbReference type="GO" id="GO:0016887">
    <property type="term" value="F:ATP hydrolysis activity"/>
    <property type="evidence" value="ECO:0007669"/>
    <property type="project" value="TreeGrafter"/>
</dbReference>
<dbReference type="InterPro" id="IPR038479">
    <property type="entry name" value="Transthyretin-like_sf"/>
</dbReference>
<feature type="domain" description="Helicase ATP-binding" evidence="12">
    <location>
        <begin position="369"/>
        <end position="535"/>
    </location>
</feature>
<dbReference type="SUPFAM" id="SSF52540">
    <property type="entry name" value="P-loop containing nucleoside triphosphate hydrolases"/>
    <property type="match status" value="1"/>
</dbReference>
<dbReference type="InterPro" id="IPR014001">
    <property type="entry name" value="Helicase_ATP-bd"/>
</dbReference>
<dbReference type="InterPro" id="IPR011709">
    <property type="entry name" value="DEAD-box_helicase_OB_fold"/>
</dbReference>
<dbReference type="Pfam" id="PF01060">
    <property type="entry name" value="TTR-52"/>
    <property type="match status" value="1"/>
</dbReference>
<dbReference type="GO" id="GO:0043138">
    <property type="term" value="F:3'-5' DNA helicase activity"/>
    <property type="evidence" value="ECO:0007669"/>
    <property type="project" value="TreeGrafter"/>
</dbReference>
<keyword evidence="10" id="KW-0067">ATP-binding</keyword>
<feature type="chain" id="PRO_5042087361" description="RNA helicase" evidence="11">
    <location>
        <begin position="22"/>
        <end position="1144"/>
    </location>
</feature>
<dbReference type="EC" id="3.6.4.13" evidence="4"/>
<dbReference type="GO" id="GO:0005730">
    <property type="term" value="C:nucleolus"/>
    <property type="evidence" value="ECO:0007669"/>
    <property type="project" value="TreeGrafter"/>
</dbReference>
<dbReference type="Pfam" id="PF00271">
    <property type="entry name" value="Helicase_C"/>
    <property type="match status" value="1"/>
</dbReference>
<dbReference type="InterPro" id="IPR014720">
    <property type="entry name" value="dsRBD_dom"/>
</dbReference>
<dbReference type="GO" id="GO:0005576">
    <property type="term" value="C:extracellular region"/>
    <property type="evidence" value="ECO:0007669"/>
    <property type="project" value="UniProtKB-SubCell"/>
</dbReference>
<dbReference type="InterPro" id="IPR011545">
    <property type="entry name" value="DEAD/DEAH_box_helicase_dom"/>
</dbReference>
<dbReference type="PROSITE" id="PS00690">
    <property type="entry name" value="DEAH_ATP_HELICASE"/>
    <property type="match status" value="1"/>
</dbReference>
<dbReference type="Gene3D" id="3.40.50.300">
    <property type="entry name" value="P-loop containing nucleotide triphosphate hydrolases"/>
    <property type="match status" value="2"/>
</dbReference>
<evidence type="ECO:0000256" key="1">
    <source>
        <dbReference type="ARBA" id="ARBA00004613"/>
    </source>
</evidence>
<dbReference type="Pfam" id="PF00270">
    <property type="entry name" value="DEAD"/>
    <property type="match status" value="1"/>
</dbReference>
<dbReference type="PROSITE" id="PS51192">
    <property type="entry name" value="HELICASE_ATP_BIND_1"/>
    <property type="match status" value="1"/>
</dbReference>
<evidence type="ECO:0000256" key="3">
    <source>
        <dbReference type="ARBA" id="ARBA00010112"/>
    </source>
</evidence>
<keyword evidence="8" id="KW-0378">Hydrolase</keyword>
<protein>
    <recommendedName>
        <fullName evidence="4">RNA helicase</fullName>
        <ecNumber evidence="4">3.6.4.13</ecNumber>
    </recommendedName>
</protein>
<dbReference type="SMART" id="SM00847">
    <property type="entry name" value="HA2"/>
    <property type="match status" value="1"/>
</dbReference>
<keyword evidence="6 11" id="KW-0732">Signal</keyword>
<evidence type="ECO:0000256" key="8">
    <source>
        <dbReference type="ARBA" id="ARBA00022801"/>
    </source>
</evidence>
<comment type="similarity">
    <text evidence="2">Belongs to the DEAD box helicase family. DEAH subfamily.</text>
</comment>
<dbReference type="GO" id="GO:0005524">
    <property type="term" value="F:ATP binding"/>
    <property type="evidence" value="ECO:0007669"/>
    <property type="project" value="UniProtKB-KW"/>
</dbReference>
<dbReference type="PANTHER" id="PTHR18934">
    <property type="entry name" value="ATP-DEPENDENT RNA HELICASE"/>
    <property type="match status" value="1"/>
</dbReference>
<dbReference type="GO" id="GO:0045944">
    <property type="term" value="P:positive regulation of transcription by RNA polymerase II"/>
    <property type="evidence" value="ECO:0007669"/>
    <property type="project" value="TreeGrafter"/>
</dbReference>
<evidence type="ECO:0000256" key="5">
    <source>
        <dbReference type="ARBA" id="ARBA00022525"/>
    </source>
</evidence>
<accession>A0AAF5I0C3</accession>
<dbReference type="GO" id="GO:0050684">
    <property type="term" value="P:regulation of mRNA processing"/>
    <property type="evidence" value="ECO:0007669"/>
    <property type="project" value="TreeGrafter"/>
</dbReference>
<evidence type="ECO:0000256" key="10">
    <source>
        <dbReference type="ARBA" id="ARBA00022840"/>
    </source>
</evidence>
<evidence type="ECO:0000313" key="15">
    <source>
        <dbReference type="WBParaSite" id="TCONS_00007125.p1"/>
    </source>
</evidence>
<feature type="domain" description="Helicase C-terminal" evidence="13">
    <location>
        <begin position="604"/>
        <end position="793"/>
    </location>
</feature>
<dbReference type="SMART" id="SM00487">
    <property type="entry name" value="DEXDc"/>
    <property type="match status" value="1"/>
</dbReference>
<dbReference type="Gene3D" id="3.30.160.20">
    <property type="match status" value="1"/>
</dbReference>
<reference evidence="15" key="1">
    <citation type="submission" date="2024-02" db="UniProtKB">
        <authorList>
            <consortium name="WormBaseParasite"/>
        </authorList>
    </citation>
    <scope>IDENTIFICATION</scope>
</reference>
<sequence length="1144" mass="131037">MYMYIFIKLFIFLPFIGVSDGLTQKITVDGRLLCIKVPLENVKIKLMEENILFDEMMSEGVTDNKGYFNISGEYIEYTKIEPYIEINYKCPESGEEAVEEKKFLYVPSNVFSLMDCKYFPTNNVSSFRVLDFDVSINNSKSILNQILSKEGKPAVEFDVEIISDTQPYTFKATANVILQSGNTYYGEGLGRSKRISTAICAYVILQKIYNNNEHTTVGKKNLPKKTTIPSYVIDVPFDEQLYKDIEALYKWLKIDLPNFKIVNKELNQSEVVKISPPNLFSIEKGFTELSVNNNFNRNSRKNSMDNWFPPRPDYNCWSDTVISDKLYMGKSLDEISKILLDIERRKKINPKIEGERQKIPIYRMKNDIIKAVEESQTLLIKSSTGSGKSTQVAQYLLKHYIDNGRGAEFNCLVTQPRRLPAISLAKRVAEERYETIGESVGHCIRFDKLDPRPFGSIVFGTVGTTLKKLSSGLKGISHIIVDEVHERSLETDFLLIILKKMLFKYKELKVILMSATIDTTKFKEYMDGIKVLELEGNSFEVMELYLDEFIQHYEFYPSSFVLPPGCDDNSNLWRFNYFPDGRLISPLATYIAEQVEMSDEIAYDIIRLMVEESCKAMLSSNDIGSILIFLPGWSEIILCMEELTNSPGSDMYWLLPLHSNLSFENQKKVFEPPPSGRVKIIISTNIAESSITVNDVLYVIDSCKQKKQLLNHKTATCFFEVSLTSKDCMDQRKGRAGRLRPGYCYRLISRNLWHLLPQHNEAEIKTAPLDKIILEIKALELGDPVEFLKDSMEEIDQRNIEEAEEYLQQLSALDKGKNLTYIGRIMQRLPFAPDTAKCVITATLFNVADSIAIICSYYNSNLSLFKYPFDQDELADVILFLCGDFISDHILPLMIMKMDSINCKNKQDISAIQKQINYDNINFLCMVKNQIFNVIREEFKDLKIQEYGVSNNKSSSAQMHVVLSLLVKSFYPNIAIQTKRRSFVDMEGCKVSLNKTSVLAYDKNNYENRSPFIIYSQKIISKYTMFKECSVISPLQLLLFGCKNVIYKGRNEIILDDTFKFNINPKFGQMVIYLKIIIDDLLQSLCAKGNLSEKELAIKHYIRNLVERILTMAYTINGKTFGKKKLIGGTKVNFKGIGGATDSK</sequence>